<protein>
    <submittedName>
        <fullName evidence="13">Uncharacterized protein</fullName>
    </submittedName>
</protein>
<proteinExistence type="inferred from homology"/>
<comment type="similarity">
    <text evidence="3">Belongs to the SMC family. SMC6 subfamily.</text>
</comment>
<keyword evidence="5" id="KW-0547">Nucleotide-binding</keyword>
<dbReference type="InterPro" id="IPR027417">
    <property type="entry name" value="P-loop_NTPase"/>
</dbReference>
<evidence type="ECO:0000256" key="10">
    <source>
        <dbReference type="ARBA" id="ARBA00023204"/>
    </source>
</evidence>
<dbReference type="GO" id="GO:0035861">
    <property type="term" value="C:site of double-strand break"/>
    <property type="evidence" value="ECO:0007669"/>
    <property type="project" value="TreeGrafter"/>
</dbReference>
<dbReference type="VEuPathDB" id="FungiDB:ATEG_08992"/>
<evidence type="ECO:0000256" key="12">
    <source>
        <dbReference type="SAM" id="Coils"/>
    </source>
</evidence>
<dbReference type="Gene3D" id="3.40.50.300">
    <property type="entry name" value="P-loop containing nucleotide triphosphate hydrolases"/>
    <property type="match status" value="1"/>
</dbReference>
<keyword evidence="10" id="KW-0234">DNA repair</keyword>
<evidence type="ECO:0000313" key="13">
    <source>
        <dbReference type="EMBL" id="EAU31124.1"/>
    </source>
</evidence>
<feature type="coiled-coil region" evidence="12">
    <location>
        <begin position="194"/>
        <end position="243"/>
    </location>
</feature>
<evidence type="ECO:0000256" key="1">
    <source>
        <dbReference type="ARBA" id="ARBA00004123"/>
    </source>
</evidence>
<dbReference type="AlphaFoldDB" id="Q0CBE2"/>
<keyword evidence="4" id="KW-0158">Chromosome</keyword>
<dbReference type="GO" id="GO:0005524">
    <property type="term" value="F:ATP binding"/>
    <property type="evidence" value="ECO:0007669"/>
    <property type="project" value="UniProtKB-KW"/>
</dbReference>
<dbReference type="GO" id="GO:0000724">
    <property type="term" value="P:double-strand break repair via homologous recombination"/>
    <property type="evidence" value="ECO:0007669"/>
    <property type="project" value="TreeGrafter"/>
</dbReference>
<evidence type="ECO:0000256" key="9">
    <source>
        <dbReference type="ARBA" id="ARBA00023172"/>
    </source>
</evidence>
<dbReference type="OMA" id="CARINTE"/>
<dbReference type="EMBL" id="CH476606">
    <property type="protein sequence ID" value="EAU31124.1"/>
    <property type="molecule type" value="Genomic_DNA"/>
</dbReference>
<evidence type="ECO:0000256" key="5">
    <source>
        <dbReference type="ARBA" id="ARBA00022741"/>
    </source>
</evidence>
<dbReference type="OrthoDB" id="10265785at2759"/>
<dbReference type="PANTHER" id="PTHR19306">
    <property type="entry name" value="STRUCTURAL MAINTENANCE OF CHROMOSOMES 5,6 SMC5, SMC6"/>
    <property type="match status" value="1"/>
</dbReference>
<dbReference type="GO" id="GO:0030915">
    <property type="term" value="C:Smc5-Smc6 complex"/>
    <property type="evidence" value="ECO:0007669"/>
    <property type="project" value="TreeGrafter"/>
</dbReference>
<reference evidence="14" key="1">
    <citation type="submission" date="2005-09" db="EMBL/GenBank/DDBJ databases">
        <title>Annotation of the Aspergillus terreus NIH2624 genome.</title>
        <authorList>
            <person name="Birren B.W."/>
            <person name="Lander E.S."/>
            <person name="Galagan J.E."/>
            <person name="Nusbaum C."/>
            <person name="Devon K."/>
            <person name="Henn M."/>
            <person name="Ma L.-J."/>
            <person name="Jaffe D.B."/>
            <person name="Butler J."/>
            <person name="Alvarez P."/>
            <person name="Gnerre S."/>
            <person name="Grabherr M."/>
            <person name="Kleber M."/>
            <person name="Mauceli E.W."/>
            <person name="Brockman W."/>
            <person name="Rounsley S."/>
            <person name="Young S.K."/>
            <person name="LaButti K."/>
            <person name="Pushparaj V."/>
            <person name="DeCaprio D."/>
            <person name="Crawford M."/>
            <person name="Koehrsen M."/>
            <person name="Engels R."/>
            <person name="Montgomery P."/>
            <person name="Pearson M."/>
            <person name="Howarth C."/>
            <person name="Larson L."/>
            <person name="Luoma S."/>
            <person name="White J."/>
            <person name="Alvarado L."/>
            <person name="Kodira C.D."/>
            <person name="Zeng Q."/>
            <person name="Oleary S."/>
            <person name="Yandava C."/>
            <person name="Denning D.W."/>
            <person name="Nierman W.C."/>
            <person name="Milne T."/>
            <person name="Madden K."/>
        </authorList>
    </citation>
    <scope>NUCLEOTIDE SEQUENCE [LARGE SCALE GENOMIC DNA]</scope>
    <source>
        <strain evidence="14">NIH 2624 / FGSC A1156</strain>
    </source>
</reference>
<dbReference type="STRING" id="341663.Q0CBE2"/>
<evidence type="ECO:0000256" key="2">
    <source>
        <dbReference type="ARBA" id="ARBA00004286"/>
    </source>
</evidence>
<sequence length="412" mass="47317">MADLRRELNNQEEQLRAAQTHLKTCKQAVERHKREAVGLKVAMQRLEDRREELENALDKETVEDGRLDVLRTTLEEAEEERRINEGSLQDSTAAMDSMMRTLKEIKQRLAAKDADINKLKEEVRVAQSEELKVKDRRRKIISEKNAAIERINDRKRVRDRIYQERETVKARIVDFSEKASLVSPRVPIEEGETAASLDKKLDRLHRDLERYSQELGASRDEIAAEAQRAASTYEQALKQAEEFRLLADVLKQTLSDRKKRWLIFRSHISTRAKAQFTYLLSERSFRGRLLTDHEGKLLDLQVEPDITKDSTGRGAKTLSGGEKSFSQVCLLLALWEAMGSPVRCLDEFDVYMDSVNRKMAIDMLMLAARRSIGRQFILITPGSRSEISLAPDVRVKQLAEPERGQTSLPFQG</sequence>
<evidence type="ECO:0000256" key="11">
    <source>
        <dbReference type="ARBA" id="ARBA00023242"/>
    </source>
</evidence>
<dbReference type="PANTHER" id="PTHR19306:SF6">
    <property type="entry name" value="STRUCTURAL MAINTENANCE OF CHROMOSOMES PROTEIN 6"/>
    <property type="match status" value="1"/>
</dbReference>
<evidence type="ECO:0000256" key="7">
    <source>
        <dbReference type="ARBA" id="ARBA00022840"/>
    </source>
</evidence>
<dbReference type="GO" id="GO:0003684">
    <property type="term" value="F:damaged DNA binding"/>
    <property type="evidence" value="ECO:0007669"/>
    <property type="project" value="TreeGrafter"/>
</dbReference>
<dbReference type="RefSeq" id="XP_001217578.1">
    <property type="nucleotide sequence ID" value="XM_001217577.1"/>
</dbReference>
<evidence type="ECO:0000256" key="6">
    <source>
        <dbReference type="ARBA" id="ARBA00022763"/>
    </source>
</evidence>
<evidence type="ECO:0000313" key="14">
    <source>
        <dbReference type="Proteomes" id="UP000007963"/>
    </source>
</evidence>
<name>Q0CBE2_ASPTN</name>
<evidence type="ECO:0000256" key="3">
    <source>
        <dbReference type="ARBA" id="ARBA00006793"/>
    </source>
</evidence>
<keyword evidence="8 12" id="KW-0175">Coiled coil</keyword>
<feature type="coiled-coil region" evidence="12">
    <location>
        <begin position="1"/>
        <end position="63"/>
    </location>
</feature>
<keyword evidence="9" id="KW-0233">DNA recombination</keyword>
<dbReference type="eggNOG" id="KOG0250">
    <property type="taxonomic scope" value="Eukaryota"/>
</dbReference>
<accession>Q0CBE2</accession>
<dbReference type="GO" id="GO:0005634">
    <property type="term" value="C:nucleus"/>
    <property type="evidence" value="ECO:0007669"/>
    <property type="project" value="UniProtKB-SubCell"/>
</dbReference>
<gene>
    <name evidence="13" type="ORF">ATEG_08992</name>
</gene>
<keyword evidence="6" id="KW-0227">DNA damage</keyword>
<comment type="subcellular location">
    <subcellularLocation>
        <location evidence="2">Chromosome</location>
    </subcellularLocation>
    <subcellularLocation>
        <location evidence="1">Nucleus</location>
    </subcellularLocation>
</comment>
<dbReference type="GO" id="GO:0003697">
    <property type="term" value="F:single-stranded DNA binding"/>
    <property type="evidence" value="ECO:0007669"/>
    <property type="project" value="TreeGrafter"/>
</dbReference>
<dbReference type="HOGENOM" id="CLU_041962_0_0_1"/>
<evidence type="ECO:0000256" key="4">
    <source>
        <dbReference type="ARBA" id="ARBA00022454"/>
    </source>
</evidence>
<evidence type="ECO:0000256" key="8">
    <source>
        <dbReference type="ARBA" id="ARBA00023054"/>
    </source>
</evidence>
<keyword evidence="7" id="KW-0067">ATP-binding</keyword>
<organism evidence="13 14">
    <name type="scientific">Aspergillus terreus (strain NIH 2624 / FGSC A1156)</name>
    <dbReference type="NCBI Taxonomy" id="341663"/>
    <lineage>
        <taxon>Eukaryota</taxon>
        <taxon>Fungi</taxon>
        <taxon>Dikarya</taxon>
        <taxon>Ascomycota</taxon>
        <taxon>Pezizomycotina</taxon>
        <taxon>Eurotiomycetes</taxon>
        <taxon>Eurotiomycetidae</taxon>
        <taxon>Eurotiales</taxon>
        <taxon>Aspergillaceae</taxon>
        <taxon>Aspergillus</taxon>
        <taxon>Aspergillus subgen. Circumdati</taxon>
    </lineage>
</organism>
<dbReference type="SUPFAM" id="SSF52540">
    <property type="entry name" value="P-loop containing nucleoside triphosphate hydrolases"/>
    <property type="match status" value="1"/>
</dbReference>
<dbReference type="Proteomes" id="UP000007963">
    <property type="component" value="Unassembled WGS sequence"/>
</dbReference>
<dbReference type="GeneID" id="4323382"/>
<feature type="coiled-coil region" evidence="12">
    <location>
        <begin position="88"/>
        <end position="136"/>
    </location>
</feature>
<keyword evidence="11" id="KW-0539">Nucleus</keyword>